<comment type="caution">
    <text evidence="1">The sequence shown here is derived from an EMBL/GenBank/DDBJ whole genome shotgun (WGS) entry which is preliminary data.</text>
</comment>
<dbReference type="Proteomes" id="UP000661163">
    <property type="component" value="Unassembled WGS sequence"/>
</dbReference>
<gene>
    <name evidence="1" type="ORF">GR217_20435</name>
</gene>
<dbReference type="RefSeq" id="WP_164566333.1">
    <property type="nucleotide sequence ID" value="NZ_WUFC01000017.1"/>
</dbReference>
<name>A0AAE4YRX7_9HYPH</name>
<reference evidence="1 2" key="1">
    <citation type="submission" date="2019-12" db="EMBL/GenBank/DDBJ databases">
        <title>Rhizobium genotypes associated with high levels of biological nitrogen fixation by grain legumes in a temperate-maritime cropping system.</title>
        <authorList>
            <person name="Maluk M."/>
            <person name="Francesc Ferrando Molina F."/>
            <person name="Lopez Del Egido L."/>
            <person name="Lafos M."/>
            <person name="Langarica-Fuentes A."/>
            <person name="Gebre Yohannes G."/>
            <person name="Young M.W."/>
            <person name="Martin P."/>
            <person name="Gantlett R."/>
            <person name="Kenicer G."/>
            <person name="Hawes C."/>
            <person name="Begg G.S."/>
            <person name="Quilliam R.S."/>
            <person name="Squire G.R."/>
            <person name="Poole P.S."/>
            <person name="Young P.W."/>
            <person name="Iannetta P.M."/>
            <person name="James E.K."/>
        </authorList>
    </citation>
    <scope>NUCLEOTIDE SEQUENCE [LARGE SCALE GENOMIC DNA]</scope>
    <source>
        <strain evidence="1 2">JHI985</strain>
    </source>
</reference>
<sequence>MKFIVTACLLNEMLKPRPKPGLREFFERSEVVIPFGTYLTIERGLDSLVTDVQAPRCPRRPDL</sequence>
<evidence type="ECO:0000313" key="2">
    <source>
        <dbReference type="Proteomes" id="UP000661163"/>
    </source>
</evidence>
<proteinExistence type="predicted"/>
<dbReference type="EMBL" id="WUFC01000017">
    <property type="protein sequence ID" value="NEI50065.1"/>
    <property type="molecule type" value="Genomic_DNA"/>
</dbReference>
<protein>
    <submittedName>
        <fullName evidence="1">Uncharacterized protein</fullName>
    </submittedName>
</protein>
<organism evidence="1 2">
    <name type="scientific">Rhizobium ruizarguesonis</name>
    <dbReference type="NCBI Taxonomy" id="2081791"/>
    <lineage>
        <taxon>Bacteria</taxon>
        <taxon>Pseudomonadati</taxon>
        <taxon>Pseudomonadota</taxon>
        <taxon>Alphaproteobacteria</taxon>
        <taxon>Hyphomicrobiales</taxon>
        <taxon>Rhizobiaceae</taxon>
        <taxon>Rhizobium/Agrobacterium group</taxon>
        <taxon>Rhizobium</taxon>
    </lineage>
</organism>
<accession>A0AAE4YRX7</accession>
<dbReference type="AlphaFoldDB" id="A0AAE4YRX7"/>
<evidence type="ECO:0000313" key="1">
    <source>
        <dbReference type="EMBL" id="NEI50065.1"/>
    </source>
</evidence>